<evidence type="ECO:0000256" key="2">
    <source>
        <dbReference type="ARBA" id="ARBA00001913"/>
    </source>
</evidence>
<keyword evidence="11" id="KW-1015">Disulfide bond</keyword>
<dbReference type="SMART" id="SM00632">
    <property type="entry name" value="Aamy_C"/>
    <property type="match status" value="1"/>
</dbReference>
<dbReference type="Gene3D" id="3.20.20.80">
    <property type="entry name" value="Glycosidases"/>
    <property type="match status" value="1"/>
</dbReference>
<dbReference type="PRINTS" id="PR00110">
    <property type="entry name" value="ALPHAAMYLASE"/>
</dbReference>
<dbReference type="InterPro" id="IPR017853">
    <property type="entry name" value="GH"/>
</dbReference>
<accession>A0A1B0BUC6</accession>
<dbReference type="InterPro" id="IPR006047">
    <property type="entry name" value="GH13_cat_dom"/>
</dbReference>
<comment type="cofactor">
    <cofactor evidence="2">
        <name>Ca(2+)</name>
        <dbReference type="ChEBI" id="CHEBI:29108"/>
    </cofactor>
</comment>
<dbReference type="AlphaFoldDB" id="A0A1B0BUC6"/>
<evidence type="ECO:0000313" key="19">
    <source>
        <dbReference type="EnsemblMetazoa" id="GPPI040786-PA"/>
    </source>
</evidence>
<reference evidence="20" key="1">
    <citation type="submission" date="2015-01" db="EMBL/GenBank/DDBJ databases">
        <authorList>
            <person name="Aksoy S."/>
            <person name="Warren W."/>
            <person name="Wilson R.K."/>
        </authorList>
    </citation>
    <scope>NUCLEOTIDE SEQUENCE [LARGE SCALE GENOMIC DNA]</scope>
    <source>
        <strain evidence="20">IAEA</strain>
    </source>
</reference>
<comment type="similarity">
    <text evidence="4 15">Belongs to the glycosyl hydrolase 13 family.</text>
</comment>
<dbReference type="InterPro" id="IPR006046">
    <property type="entry name" value="Alpha_amylase"/>
</dbReference>
<evidence type="ECO:0000256" key="11">
    <source>
        <dbReference type="ARBA" id="ARBA00023157"/>
    </source>
</evidence>
<dbReference type="InterPro" id="IPR031319">
    <property type="entry name" value="A-amylase_C"/>
</dbReference>
<dbReference type="GO" id="GO:0005975">
    <property type="term" value="P:carbohydrate metabolic process"/>
    <property type="evidence" value="ECO:0007669"/>
    <property type="project" value="InterPro"/>
</dbReference>
<keyword evidence="9 16" id="KW-0378">Hydrolase</keyword>
<dbReference type="Gene3D" id="2.60.40.1180">
    <property type="entry name" value="Golgi alpha-mannosidase II"/>
    <property type="match status" value="1"/>
</dbReference>
<evidence type="ECO:0000256" key="16">
    <source>
        <dbReference type="RuleBase" id="RU361134"/>
    </source>
</evidence>
<evidence type="ECO:0000256" key="1">
    <source>
        <dbReference type="ARBA" id="ARBA00000548"/>
    </source>
</evidence>
<evidence type="ECO:0000256" key="15">
    <source>
        <dbReference type="RuleBase" id="RU003615"/>
    </source>
</evidence>
<dbReference type="EnsemblMetazoa" id="GPPI040786-RA">
    <property type="protein sequence ID" value="GPPI040786-PA"/>
    <property type="gene ID" value="GPPI040786"/>
</dbReference>
<dbReference type="PANTHER" id="PTHR43447">
    <property type="entry name" value="ALPHA-AMYLASE"/>
    <property type="match status" value="1"/>
</dbReference>
<reference evidence="19" key="2">
    <citation type="submission" date="2020-05" db="UniProtKB">
        <authorList>
            <consortium name="EnsemblMetazoa"/>
        </authorList>
    </citation>
    <scope>IDENTIFICATION</scope>
    <source>
        <strain evidence="19">IAEA</strain>
    </source>
</reference>
<evidence type="ECO:0000259" key="18">
    <source>
        <dbReference type="SMART" id="SM00642"/>
    </source>
</evidence>
<dbReference type="Proteomes" id="UP000092460">
    <property type="component" value="Unassembled WGS sequence"/>
</dbReference>
<evidence type="ECO:0000256" key="9">
    <source>
        <dbReference type="ARBA" id="ARBA00022801"/>
    </source>
</evidence>
<comment type="catalytic activity">
    <reaction evidence="1 16">
        <text>Endohydrolysis of (1-&gt;4)-alpha-D-glucosidic linkages in polysaccharides containing three or more (1-&gt;4)-alpha-linked D-glucose units.</text>
        <dbReference type="EC" id="3.2.1.1"/>
    </reaction>
</comment>
<evidence type="ECO:0000256" key="4">
    <source>
        <dbReference type="ARBA" id="ARBA00008061"/>
    </source>
</evidence>
<dbReference type="SUPFAM" id="SSF51011">
    <property type="entry name" value="Glycosyl hydrolase domain"/>
    <property type="match status" value="1"/>
</dbReference>
<evidence type="ECO:0000256" key="8">
    <source>
        <dbReference type="ARBA" id="ARBA00022729"/>
    </source>
</evidence>
<dbReference type="STRING" id="67801.A0A1B0BUC6"/>
<keyword evidence="7" id="KW-0479">Metal-binding</keyword>
<keyword evidence="12" id="KW-0868">Chloride</keyword>
<evidence type="ECO:0000313" key="20">
    <source>
        <dbReference type="Proteomes" id="UP000092460"/>
    </source>
</evidence>
<keyword evidence="13 16" id="KW-0119">Carbohydrate metabolism</keyword>
<proteinExistence type="inferred from homology"/>
<dbReference type="GO" id="GO:0046872">
    <property type="term" value="F:metal ion binding"/>
    <property type="evidence" value="ECO:0007669"/>
    <property type="project" value="UniProtKB-KW"/>
</dbReference>
<evidence type="ECO:0000256" key="14">
    <source>
        <dbReference type="ARBA" id="ARBA00023295"/>
    </source>
</evidence>
<keyword evidence="8" id="KW-0732">Signal</keyword>
<feature type="domain" description="Glycosyl hydrolase family 13 catalytic" evidence="18">
    <location>
        <begin position="50"/>
        <end position="418"/>
    </location>
</feature>
<name>A0A1B0BUC6_9MUSC</name>
<evidence type="ECO:0000256" key="10">
    <source>
        <dbReference type="ARBA" id="ARBA00022837"/>
    </source>
</evidence>
<evidence type="ECO:0000256" key="12">
    <source>
        <dbReference type="ARBA" id="ARBA00023214"/>
    </source>
</evidence>
<evidence type="ECO:0000256" key="3">
    <source>
        <dbReference type="ARBA" id="ARBA00001923"/>
    </source>
</evidence>
<evidence type="ECO:0000256" key="6">
    <source>
        <dbReference type="ARBA" id="ARBA00012595"/>
    </source>
</evidence>
<dbReference type="CDD" id="cd11317">
    <property type="entry name" value="AmyAc_bac_euk_AmyA"/>
    <property type="match status" value="1"/>
</dbReference>
<dbReference type="SUPFAM" id="SSF51445">
    <property type="entry name" value="(Trans)glycosidases"/>
    <property type="match status" value="1"/>
</dbReference>
<evidence type="ECO:0000259" key="17">
    <source>
        <dbReference type="SMART" id="SM00632"/>
    </source>
</evidence>
<sequence length="517" mass="58422">MIGTVKKKYFSETFRSNKMLFVSISIILLLNFADHPVNGQFDPHFDTNRSSIVHLFEWKWDDIAKECEQFLAPKGYGGVQISPVTENAIVANRPWWERYQPISYLLETRSGSEQAFADMVRRCNVLGVRVYVDIVFNHMAGGDGTVLGTAGSTAQPNNKDYPAVPYSYFDFHPSCSINNYNDAREVRNCELVGLKDLDQSKAWVQQRVVDFMNKLLDFGVAGFRVDAAKHMWPSDLKTIFQRLNNLSTAHGFLSNTRPFIYQEVIDMGGEAVSKYEYVNLGFVTEFRYSASISRVFRGKDDLRWLINWGPEWGFMPSERSLVFVDNHDNQRGHGAGGSDILNYKNPRQYKMAMAFMLAHPFGIVRVMSSFDFNDPDQGPPTTDGTHTRSPVINSDNLCSGGWICEHRWLPIHNMVTFRNVVGRQTPIRNWWDNGKNQITFCRGNKGFIAFNGDSYNLNRTVATCLPSGTYCDIISGSKVDNKCSGKSVIVNDDGKANINLGVTEKDGVLAIHLLSKL</sequence>
<dbReference type="SMART" id="SM00642">
    <property type="entry name" value="Aamy"/>
    <property type="match status" value="1"/>
</dbReference>
<evidence type="ECO:0000256" key="13">
    <source>
        <dbReference type="ARBA" id="ARBA00023277"/>
    </source>
</evidence>
<protein>
    <recommendedName>
        <fullName evidence="6 16">Alpha-amylase</fullName>
        <ecNumber evidence="6 16">3.2.1.1</ecNumber>
    </recommendedName>
</protein>
<dbReference type="GO" id="GO:0004556">
    <property type="term" value="F:alpha-amylase activity"/>
    <property type="evidence" value="ECO:0007669"/>
    <property type="project" value="UniProtKB-UniRule"/>
</dbReference>
<dbReference type="InterPro" id="IPR006048">
    <property type="entry name" value="A-amylase/branching_C"/>
</dbReference>
<dbReference type="EMBL" id="JXJN01020611">
    <property type="status" value="NOT_ANNOTATED_CDS"/>
    <property type="molecule type" value="Genomic_DNA"/>
</dbReference>
<comment type="subunit">
    <text evidence="5">Monomer.</text>
</comment>
<comment type="cofactor">
    <cofactor evidence="3">
        <name>chloride</name>
        <dbReference type="ChEBI" id="CHEBI:17996"/>
    </cofactor>
</comment>
<keyword evidence="10" id="KW-0106">Calcium</keyword>
<keyword evidence="14 16" id="KW-0326">Glycosidase</keyword>
<evidence type="ECO:0000256" key="7">
    <source>
        <dbReference type="ARBA" id="ARBA00022723"/>
    </source>
</evidence>
<keyword evidence="20" id="KW-1185">Reference proteome</keyword>
<dbReference type="Pfam" id="PF02806">
    <property type="entry name" value="Alpha-amylase_C"/>
    <property type="match status" value="1"/>
</dbReference>
<evidence type="ECO:0000256" key="5">
    <source>
        <dbReference type="ARBA" id="ARBA00011245"/>
    </source>
</evidence>
<dbReference type="VEuPathDB" id="VectorBase:GPPI040786"/>
<dbReference type="InterPro" id="IPR013780">
    <property type="entry name" value="Glyco_hydro_b"/>
</dbReference>
<feature type="domain" description="Alpha-amylase C-terminal" evidence="17">
    <location>
        <begin position="428"/>
        <end position="516"/>
    </location>
</feature>
<dbReference type="EC" id="3.2.1.1" evidence="6 16"/>
<dbReference type="Pfam" id="PF00128">
    <property type="entry name" value="Alpha-amylase"/>
    <property type="match status" value="1"/>
</dbReference>
<organism evidence="19 20">
    <name type="scientific">Glossina palpalis gambiensis</name>
    <dbReference type="NCBI Taxonomy" id="67801"/>
    <lineage>
        <taxon>Eukaryota</taxon>
        <taxon>Metazoa</taxon>
        <taxon>Ecdysozoa</taxon>
        <taxon>Arthropoda</taxon>
        <taxon>Hexapoda</taxon>
        <taxon>Insecta</taxon>
        <taxon>Pterygota</taxon>
        <taxon>Neoptera</taxon>
        <taxon>Endopterygota</taxon>
        <taxon>Diptera</taxon>
        <taxon>Brachycera</taxon>
        <taxon>Muscomorpha</taxon>
        <taxon>Hippoboscoidea</taxon>
        <taxon>Glossinidae</taxon>
        <taxon>Glossina</taxon>
    </lineage>
</organism>